<dbReference type="Proteomes" id="UP000009138">
    <property type="component" value="Unassembled WGS sequence"/>
</dbReference>
<feature type="region of interest" description="Disordered" evidence="1">
    <location>
        <begin position="1"/>
        <end position="20"/>
    </location>
</feature>
<feature type="compositionally biased region" description="Low complexity" evidence="1">
    <location>
        <begin position="1"/>
        <end position="15"/>
    </location>
</feature>
<dbReference type="RefSeq" id="XP_067525009.1">
    <property type="nucleotide sequence ID" value="XM_067668908.1"/>
</dbReference>
<dbReference type="GeneID" id="93621289"/>
<evidence type="ECO:0000313" key="3">
    <source>
        <dbReference type="Proteomes" id="UP000009138"/>
    </source>
</evidence>
<name>I1CMD3_RHIO9</name>
<keyword evidence="3" id="KW-1185">Reference proteome</keyword>
<dbReference type="EMBL" id="CH476744">
    <property type="protein sequence ID" value="EIE89613.1"/>
    <property type="molecule type" value="Genomic_DNA"/>
</dbReference>
<dbReference type="VEuPathDB" id="FungiDB:RO3G_14324"/>
<dbReference type="STRING" id="246409.I1CMD3"/>
<proteinExistence type="predicted"/>
<accession>I1CMD3</accession>
<sequence length="52" mass="6066">MDNDNNNESIINSKNLKPDEYTKGLDQEHIIKLTEDACKHFVEYTKAELKVK</sequence>
<evidence type="ECO:0000256" key="1">
    <source>
        <dbReference type="SAM" id="MobiDB-lite"/>
    </source>
</evidence>
<dbReference type="eggNOG" id="ENOG502RB1C">
    <property type="taxonomic scope" value="Eukaryota"/>
</dbReference>
<dbReference type="InParanoid" id="I1CMD3"/>
<organism evidence="2 3">
    <name type="scientific">Rhizopus delemar (strain RA 99-880 / ATCC MYA-4621 / FGSC 9543 / NRRL 43880)</name>
    <name type="common">Mucormycosis agent</name>
    <name type="synonym">Rhizopus arrhizus var. delemar</name>
    <dbReference type="NCBI Taxonomy" id="246409"/>
    <lineage>
        <taxon>Eukaryota</taxon>
        <taxon>Fungi</taxon>
        <taxon>Fungi incertae sedis</taxon>
        <taxon>Mucoromycota</taxon>
        <taxon>Mucoromycotina</taxon>
        <taxon>Mucoromycetes</taxon>
        <taxon>Mucorales</taxon>
        <taxon>Mucorineae</taxon>
        <taxon>Rhizopodaceae</taxon>
        <taxon>Rhizopus</taxon>
    </lineage>
</organism>
<gene>
    <name evidence="2" type="ORF">RO3G_14324</name>
</gene>
<dbReference type="AlphaFoldDB" id="I1CMD3"/>
<dbReference type="OrthoDB" id="244061at2759"/>
<evidence type="ECO:0000313" key="2">
    <source>
        <dbReference type="EMBL" id="EIE89613.1"/>
    </source>
</evidence>
<protein>
    <submittedName>
        <fullName evidence="2">Uncharacterized protein</fullName>
    </submittedName>
</protein>
<reference evidence="2 3" key="1">
    <citation type="journal article" date="2009" name="PLoS Genet.">
        <title>Genomic analysis of the basal lineage fungus Rhizopus oryzae reveals a whole-genome duplication.</title>
        <authorList>
            <person name="Ma L.-J."/>
            <person name="Ibrahim A.S."/>
            <person name="Skory C."/>
            <person name="Grabherr M.G."/>
            <person name="Burger G."/>
            <person name="Butler M."/>
            <person name="Elias M."/>
            <person name="Idnurm A."/>
            <person name="Lang B.F."/>
            <person name="Sone T."/>
            <person name="Abe A."/>
            <person name="Calvo S.E."/>
            <person name="Corrochano L.M."/>
            <person name="Engels R."/>
            <person name="Fu J."/>
            <person name="Hansberg W."/>
            <person name="Kim J.-M."/>
            <person name="Kodira C.D."/>
            <person name="Koehrsen M.J."/>
            <person name="Liu B."/>
            <person name="Miranda-Saavedra D."/>
            <person name="O'Leary S."/>
            <person name="Ortiz-Castellanos L."/>
            <person name="Poulter R."/>
            <person name="Rodriguez-Romero J."/>
            <person name="Ruiz-Herrera J."/>
            <person name="Shen Y.-Q."/>
            <person name="Zeng Q."/>
            <person name="Galagan J."/>
            <person name="Birren B.W."/>
            <person name="Cuomo C.A."/>
            <person name="Wickes B.L."/>
        </authorList>
    </citation>
    <scope>NUCLEOTIDE SEQUENCE [LARGE SCALE GENOMIC DNA]</scope>
    <source>
        <strain evidence="3">RA 99-880 / ATCC MYA-4621 / FGSC 9543 / NRRL 43880</strain>
    </source>
</reference>